<dbReference type="InterPro" id="IPR036430">
    <property type="entry name" value="RNase_T2-like_sf"/>
</dbReference>
<dbReference type="PANTHER" id="PTHR11240">
    <property type="entry name" value="RIBONUCLEASE T2"/>
    <property type="match status" value="1"/>
</dbReference>
<name>A0ABM3L821_CUCME</name>
<feature type="chain" id="PRO_5045902861" evidence="3">
    <location>
        <begin position="26"/>
        <end position="251"/>
    </location>
</feature>
<protein>
    <submittedName>
        <fullName evidence="5">Ribonuclease MC-like</fullName>
    </submittedName>
</protein>
<dbReference type="Pfam" id="PF00445">
    <property type="entry name" value="Ribonuclease_T2"/>
    <property type="match status" value="1"/>
</dbReference>
<dbReference type="Gene3D" id="3.90.730.10">
    <property type="entry name" value="Ribonuclease T2-like"/>
    <property type="match status" value="1"/>
</dbReference>
<evidence type="ECO:0000313" key="5">
    <source>
        <dbReference type="RefSeq" id="XP_050946169.1"/>
    </source>
</evidence>
<comment type="similarity">
    <text evidence="1 2">Belongs to the RNase T2 family.</text>
</comment>
<evidence type="ECO:0000256" key="2">
    <source>
        <dbReference type="RuleBase" id="RU004328"/>
    </source>
</evidence>
<proteinExistence type="inferred from homology"/>
<reference evidence="5" key="1">
    <citation type="submission" date="2025-08" db="UniProtKB">
        <authorList>
            <consortium name="RefSeq"/>
        </authorList>
    </citation>
    <scope>IDENTIFICATION</scope>
    <source>
        <tissue evidence="5">Stem</tissue>
    </source>
</reference>
<dbReference type="PANTHER" id="PTHR11240:SF61">
    <property type="entry name" value="EXTRACELLULAR RIBONUCLEASE LE-LIKE ISOFORM X1"/>
    <property type="match status" value="1"/>
</dbReference>
<feature type="signal peptide" evidence="3">
    <location>
        <begin position="1"/>
        <end position="25"/>
    </location>
</feature>
<dbReference type="RefSeq" id="XP_050946169.1">
    <property type="nucleotide sequence ID" value="XM_051090212.1"/>
</dbReference>
<organism evidence="4 5">
    <name type="scientific">Cucumis melo</name>
    <name type="common">Muskmelon</name>
    <dbReference type="NCBI Taxonomy" id="3656"/>
    <lineage>
        <taxon>Eukaryota</taxon>
        <taxon>Viridiplantae</taxon>
        <taxon>Streptophyta</taxon>
        <taxon>Embryophyta</taxon>
        <taxon>Tracheophyta</taxon>
        <taxon>Spermatophyta</taxon>
        <taxon>Magnoliopsida</taxon>
        <taxon>eudicotyledons</taxon>
        <taxon>Gunneridae</taxon>
        <taxon>Pentapetalae</taxon>
        <taxon>rosids</taxon>
        <taxon>fabids</taxon>
        <taxon>Cucurbitales</taxon>
        <taxon>Cucurbitaceae</taxon>
        <taxon>Benincaseae</taxon>
        <taxon>Cucumis</taxon>
    </lineage>
</organism>
<evidence type="ECO:0000256" key="3">
    <source>
        <dbReference type="SAM" id="SignalP"/>
    </source>
</evidence>
<keyword evidence="4" id="KW-1185">Reference proteome</keyword>
<evidence type="ECO:0000256" key="1">
    <source>
        <dbReference type="ARBA" id="ARBA00007469"/>
    </source>
</evidence>
<dbReference type="Proteomes" id="UP001652600">
    <property type="component" value="Chromosome 9"/>
</dbReference>
<dbReference type="CDD" id="cd00374">
    <property type="entry name" value="RNase_T2"/>
    <property type="match status" value="1"/>
</dbReference>
<dbReference type="InterPro" id="IPR001568">
    <property type="entry name" value="RNase_T2-like"/>
</dbReference>
<gene>
    <name evidence="5" type="primary">LOC127151006</name>
</gene>
<dbReference type="GeneID" id="127151006"/>
<evidence type="ECO:0000313" key="4">
    <source>
        <dbReference type="Proteomes" id="UP001652600"/>
    </source>
</evidence>
<dbReference type="SUPFAM" id="SSF55895">
    <property type="entry name" value="Ribonuclease Rh-like"/>
    <property type="match status" value="1"/>
</dbReference>
<accession>A0ABM3L821</accession>
<sequence length="251" mass="28858">MLMAKKKSLFILLCILMLNLLIGDALNELEEDIDFLEPKNDHHSFNDLEGMKEIPFDYYQLVLQWQPATCSPGICLRPFSSRFSINGLWAGSYSRLIGRCTGSRFLEQNVTSIRKELDKDWPSLIISSNPAVWSEAWNLHGTCFETPTFQINDYFRLALYLFWRSDVQKALQDFGIEPINGKQYEKSDIEAAITEKFGKPALRCNLNVKYFFQSQLAQVVLCFNKCLARIDCPSQYSPALGCPTKILWIKT</sequence>
<keyword evidence="3" id="KW-0732">Signal</keyword>